<dbReference type="PANTHER" id="PTHR48090:SF6">
    <property type="entry name" value="SLR5056 PROTEIN"/>
    <property type="match status" value="1"/>
</dbReference>
<protein>
    <submittedName>
        <fullName evidence="2">Glycosyl transferase</fullName>
    </submittedName>
</protein>
<keyword evidence="1" id="KW-0472">Membrane</keyword>
<keyword evidence="3" id="KW-1185">Reference proteome</keyword>
<feature type="non-terminal residue" evidence="2">
    <location>
        <position position="290"/>
    </location>
</feature>
<dbReference type="Gene3D" id="3.90.550.10">
    <property type="entry name" value="Spore Coat Polysaccharide Biosynthesis Protein SpsA, Chain A"/>
    <property type="match status" value="1"/>
</dbReference>
<sequence>MSISQVALFLTNGLLSINTSLLLIICVFFLIECIASRFARSCNENLDNWQNTQVSIIVPAHNEATVIGLTLDTLNSVLKPQDSLIVVADNCNDATAEIARAKGATVIERYDSENRGKGYALDYGIKFLKSQPPDVVIIIDADCTVHPNAIARLTESAIATQKPVQATYLMTTPKTSKSSKELLAEFAQLLRNLVLPLGLKRLGQSCSLKGTGMAFPWHIISKANLANGHIVEDLKLGLDLAIAGHRPIFCPEARVTSYFPQQSEAIKSQRTRWEHGHLQMIRTYLPILLK</sequence>
<proteinExistence type="predicted"/>
<dbReference type="Proteomes" id="UP000218238">
    <property type="component" value="Unassembled WGS sequence"/>
</dbReference>
<keyword evidence="1" id="KW-1133">Transmembrane helix</keyword>
<dbReference type="PANTHER" id="PTHR48090">
    <property type="entry name" value="UNDECAPRENYL-PHOSPHATE 4-DEOXY-4-FORMAMIDO-L-ARABINOSE TRANSFERASE-RELATED"/>
    <property type="match status" value="1"/>
</dbReference>
<dbReference type="CDD" id="cd06438">
    <property type="entry name" value="EpsO_like"/>
    <property type="match status" value="1"/>
</dbReference>
<keyword evidence="1" id="KW-0812">Transmembrane</keyword>
<accession>A0A2A2TC49</accession>
<feature type="transmembrane region" description="Helical" evidence="1">
    <location>
        <begin position="6"/>
        <end position="31"/>
    </location>
</feature>
<dbReference type="OrthoDB" id="9797391at2"/>
<organism evidence="2 3">
    <name type="scientific">Brunnivagina elsteri CCALA 953</name>
    <dbReference type="NCBI Taxonomy" id="987040"/>
    <lineage>
        <taxon>Bacteria</taxon>
        <taxon>Bacillati</taxon>
        <taxon>Cyanobacteriota</taxon>
        <taxon>Cyanophyceae</taxon>
        <taxon>Nostocales</taxon>
        <taxon>Calotrichaceae</taxon>
        <taxon>Brunnivagina</taxon>
    </lineage>
</organism>
<dbReference type="EMBL" id="NTFS01000413">
    <property type="protein sequence ID" value="PAX51344.1"/>
    <property type="molecule type" value="Genomic_DNA"/>
</dbReference>
<dbReference type="InterPro" id="IPR050256">
    <property type="entry name" value="Glycosyltransferase_2"/>
</dbReference>
<evidence type="ECO:0000256" key="1">
    <source>
        <dbReference type="SAM" id="Phobius"/>
    </source>
</evidence>
<name>A0A2A2TC49_9CYAN</name>
<comment type="caution">
    <text evidence="2">The sequence shown here is derived from an EMBL/GenBank/DDBJ whole genome shotgun (WGS) entry which is preliminary data.</text>
</comment>
<dbReference type="GO" id="GO:0016740">
    <property type="term" value="F:transferase activity"/>
    <property type="evidence" value="ECO:0007669"/>
    <property type="project" value="UniProtKB-KW"/>
</dbReference>
<keyword evidence="2" id="KW-0808">Transferase</keyword>
<evidence type="ECO:0000313" key="3">
    <source>
        <dbReference type="Proteomes" id="UP000218238"/>
    </source>
</evidence>
<dbReference type="RefSeq" id="WP_095724298.1">
    <property type="nucleotide sequence ID" value="NZ_NTFS01000413.1"/>
</dbReference>
<dbReference type="AlphaFoldDB" id="A0A2A2TC49"/>
<dbReference type="InterPro" id="IPR029044">
    <property type="entry name" value="Nucleotide-diphossugar_trans"/>
</dbReference>
<gene>
    <name evidence="2" type="ORF">CK510_25270</name>
</gene>
<evidence type="ECO:0000313" key="2">
    <source>
        <dbReference type="EMBL" id="PAX51344.1"/>
    </source>
</evidence>
<dbReference type="Pfam" id="PF13641">
    <property type="entry name" value="Glyco_tranf_2_3"/>
    <property type="match status" value="1"/>
</dbReference>
<dbReference type="SUPFAM" id="SSF53448">
    <property type="entry name" value="Nucleotide-diphospho-sugar transferases"/>
    <property type="match status" value="1"/>
</dbReference>
<reference evidence="2 3" key="1">
    <citation type="submission" date="2017-08" db="EMBL/GenBank/DDBJ databases">
        <title>Draft genome sequence of filamentous cyanobacterium Calothrix elsteri CCALA 953.</title>
        <authorList>
            <person name="Gagunashvili A.N."/>
            <person name="Elster J."/>
            <person name="Andresson O.S."/>
        </authorList>
    </citation>
    <scope>NUCLEOTIDE SEQUENCE [LARGE SCALE GENOMIC DNA]</scope>
    <source>
        <strain evidence="2 3">CCALA 953</strain>
    </source>
</reference>